<dbReference type="AlphaFoldDB" id="W6U1R1"/>
<gene>
    <name evidence="5" type="ORF">EGR_10690</name>
</gene>
<keyword evidence="2" id="KW-0963">Cytoplasm</keyword>
<sequence length="167" mass="18933">MHASSHFYYPNLFYLLNHTVWSKESKRVTRLVCRQMTSPKILKMSWGSISLEKIGEDGKAVKGEEVVYRDAKVWPGGSCGWDWNKGGTSHWGGITREDVEDLKEKGAEVVVLTRGQWAFLHVPPEVVKELEALNFKVIVERTAPAMETYNKLVTEGHRVAGLFHTTC</sequence>
<dbReference type="FunFam" id="3.40.1230.10:FF:000001">
    <property type="entry name" value="Adipogenesis-associated, Mth938 domain-containing"/>
    <property type="match status" value="1"/>
</dbReference>
<dbReference type="GO" id="GO:0045600">
    <property type="term" value="P:positive regulation of fat cell differentiation"/>
    <property type="evidence" value="ECO:0007669"/>
    <property type="project" value="TreeGrafter"/>
</dbReference>
<organism evidence="5 6">
    <name type="scientific">Echinococcus granulosus</name>
    <name type="common">Hydatid tapeworm</name>
    <dbReference type="NCBI Taxonomy" id="6210"/>
    <lineage>
        <taxon>Eukaryota</taxon>
        <taxon>Metazoa</taxon>
        <taxon>Spiralia</taxon>
        <taxon>Lophotrochozoa</taxon>
        <taxon>Platyhelminthes</taxon>
        <taxon>Cestoda</taxon>
        <taxon>Eucestoda</taxon>
        <taxon>Cyclophyllidea</taxon>
        <taxon>Taeniidae</taxon>
        <taxon>Echinococcus</taxon>
        <taxon>Echinococcus granulosus group</taxon>
    </lineage>
</organism>
<evidence type="ECO:0000256" key="3">
    <source>
        <dbReference type="ARBA" id="ARBA00061510"/>
    </source>
</evidence>
<dbReference type="Gene3D" id="3.40.1230.10">
    <property type="entry name" value="MTH938-like"/>
    <property type="match status" value="1"/>
</dbReference>
<comment type="caution">
    <text evidence="5">The sequence shown here is derived from an EMBL/GenBank/DDBJ whole genome shotgun (WGS) entry which is preliminary data.</text>
</comment>
<name>W6U1R1_ECHGR</name>
<dbReference type="KEGG" id="egl:EGR_10690"/>
<evidence type="ECO:0000256" key="1">
    <source>
        <dbReference type="ARBA" id="ARBA00004496"/>
    </source>
</evidence>
<protein>
    <recommendedName>
        <fullName evidence="4">Mth938 domain-containing protein</fullName>
    </recommendedName>
</protein>
<evidence type="ECO:0000256" key="2">
    <source>
        <dbReference type="ARBA" id="ARBA00022490"/>
    </source>
</evidence>
<dbReference type="InterPro" id="IPR036748">
    <property type="entry name" value="MTH938-like_sf"/>
</dbReference>
<dbReference type="GeneID" id="36346405"/>
<accession>W6U1R1</accession>
<evidence type="ECO:0000313" key="6">
    <source>
        <dbReference type="Proteomes" id="UP000019149"/>
    </source>
</evidence>
<dbReference type="PANTHER" id="PTHR15811">
    <property type="entry name" value="MTH938 DOMAIN-CONTAINING PROTEIN"/>
    <property type="match status" value="1"/>
</dbReference>
<comment type="subcellular location">
    <subcellularLocation>
        <location evidence="1">Cytoplasm</location>
    </subcellularLocation>
</comment>
<evidence type="ECO:0000256" key="4">
    <source>
        <dbReference type="ARBA" id="ARBA00074293"/>
    </source>
</evidence>
<dbReference type="OMA" id="AEYNKMA"/>
<comment type="similarity">
    <text evidence="3">Belongs to the AAMDC family.</text>
</comment>
<evidence type="ECO:0000313" key="5">
    <source>
        <dbReference type="EMBL" id="EUB54456.1"/>
    </source>
</evidence>
<dbReference type="STRING" id="6210.W6U1R1"/>
<dbReference type="GO" id="GO:0005737">
    <property type="term" value="C:cytoplasm"/>
    <property type="evidence" value="ECO:0007669"/>
    <property type="project" value="UniProtKB-SubCell"/>
</dbReference>
<dbReference type="Proteomes" id="UP000019149">
    <property type="component" value="Unassembled WGS sequence"/>
</dbReference>
<dbReference type="RefSeq" id="XP_024345652.1">
    <property type="nucleotide sequence ID" value="XM_024499939.1"/>
</dbReference>
<reference evidence="5 6" key="1">
    <citation type="journal article" date="2013" name="Nat. Genet.">
        <title>The genome of the hydatid tapeworm Echinococcus granulosus.</title>
        <authorList>
            <person name="Zheng H."/>
            <person name="Zhang W."/>
            <person name="Zhang L."/>
            <person name="Zhang Z."/>
            <person name="Li J."/>
            <person name="Lu G."/>
            <person name="Zhu Y."/>
            <person name="Wang Y."/>
            <person name="Huang Y."/>
            <person name="Liu J."/>
            <person name="Kang H."/>
            <person name="Chen J."/>
            <person name="Wang L."/>
            <person name="Chen A."/>
            <person name="Yu S."/>
            <person name="Gao Z."/>
            <person name="Jin L."/>
            <person name="Gu W."/>
            <person name="Wang Z."/>
            <person name="Zhao L."/>
            <person name="Shi B."/>
            <person name="Wen H."/>
            <person name="Lin R."/>
            <person name="Jones M.K."/>
            <person name="Brejova B."/>
            <person name="Vinar T."/>
            <person name="Zhao G."/>
            <person name="McManus D.P."/>
            <person name="Chen Z."/>
            <person name="Zhou Y."/>
            <person name="Wang S."/>
        </authorList>
    </citation>
    <scope>NUCLEOTIDE SEQUENCE [LARGE SCALE GENOMIC DNA]</scope>
</reference>
<dbReference type="EMBL" id="APAU02000252">
    <property type="protein sequence ID" value="EUB54456.1"/>
    <property type="molecule type" value="Genomic_DNA"/>
</dbReference>
<dbReference type="OrthoDB" id="413520at2759"/>
<dbReference type="InterPro" id="IPR007523">
    <property type="entry name" value="NDUFAF3/AAMDC"/>
</dbReference>
<keyword evidence="6" id="KW-1185">Reference proteome</keyword>
<dbReference type="CTD" id="36346405"/>
<proteinExistence type="inferred from homology"/>
<dbReference type="Pfam" id="PF04430">
    <property type="entry name" value="DUF498"/>
    <property type="match status" value="1"/>
</dbReference>
<dbReference type="PANTHER" id="PTHR15811:SF5">
    <property type="entry name" value="MTH938 DOMAIN-CONTAINING PROTEIN"/>
    <property type="match status" value="1"/>
</dbReference>
<dbReference type="SUPFAM" id="SSF64076">
    <property type="entry name" value="MTH938-like"/>
    <property type="match status" value="1"/>
</dbReference>